<evidence type="ECO:0000313" key="2">
    <source>
        <dbReference type="Proteomes" id="UP000537204"/>
    </source>
</evidence>
<proteinExistence type="predicted"/>
<dbReference type="AlphaFoldDB" id="A0A7W8ZMA5"/>
<gene>
    <name evidence="1" type="ORF">HDE68_002364</name>
</gene>
<dbReference type="Proteomes" id="UP000537204">
    <property type="component" value="Unassembled WGS sequence"/>
</dbReference>
<evidence type="ECO:0000313" key="1">
    <source>
        <dbReference type="EMBL" id="MBB5636463.1"/>
    </source>
</evidence>
<accession>A0A7W8ZMA5</accession>
<reference evidence="1 2" key="1">
    <citation type="submission" date="2020-08" db="EMBL/GenBank/DDBJ databases">
        <title>Genomic Encyclopedia of Type Strains, Phase IV (KMG-V): Genome sequencing to study the core and pangenomes of soil and plant-associated prokaryotes.</title>
        <authorList>
            <person name="Whitman W."/>
        </authorList>
    </citation>
    <scope>NUCLEOTIDE SEQUENCE [LARGE SCALE GENOMIC DNA]</scope>
    <source>
        <strain evidence="1 2">S3M1</strain>
    </source>
</reference>
<comment type="caution">
    <text evidence="1">The sequence shown here is derived from an EMBL/GenBank/DDBJ whole genome shotgun (WGS) entry which is preliminary data.</text>
</comment>
<sequence length="104" mass="11195">MFGGHCLRLKELGTLYPHIGISFFFPNSPTGGRLLVGVLLGGVSLASQKKQHTMFGGHCLRLKELGTLYPHIGISFFFPNSPTGGRLLVGVLIGCADMDCYIEA</sequence>
<name>A0A7W8ZMA5_9SPHI</name>
<organism evidence="1 2">
    <name type="scientific">Pedobacter cryoconitis</name>
    <dbReference type="NCBI Taxonomy" id="188932"/>
    <lineage>
        <taxon>Bacteria</taxon>
        <taxon>Pseudomonadati</taxon>
        <taxon>Bacteroidota</taxon>
        <taxon>Sphingobacteriia</taxon>
        <taxon>Sphingobacteriales</taxon>
        <taxon>Sphingobacteriaceae</taxon>
        <taxon>Pedobacter</taxon>
    </lineage>
</organism>
<protein>
    <submittedName>
        <fullName evidence="1">Uncharacterized protein</fullName>
    </submittedName>
</protein>
<dbReference type="EMBL" id="JACHCE010000003">
    <property type="protein sequence ID" value="MBB5636463.1"/>
    <property type="molecule type" value="Genomic_DNA"/>
</dbReference>